<gene>
    <name evidence="2" type="ORF">T440DRAFT_456238</name>
</gene>
<dbReference type="OrthoDB" id="3638982at2759"/>
<dbReference type="EMBL" id="MU006325">
    <property type="protein sequence ID" value="KAF2847447.1"/>
    <property type="molecule type" value="Genomic_DNA"/>
</dbReference>
<proteinExistence type="predicted"/>
<evidence type="ECO:0000313" key="3">
    <source>
        <dbReference type="Proteomes" id="UP000799423"/>
    </source>
</evidence>
<evidence type="ECO:0008006" key="4">
    <source>
        <dbReference type="Google" id="ProtNLM"/>
    </source>
</evidence>
<evidence type="ECO:0000313" key="2">
    <source>
        <dbReference type="EMBL" id="KAF2847447.1"/>
    </source>
</evidence>
<keyword evidence="1" id="KW-0732">Signal</keyword>
<reference evidence="2" key="1">
    <citation type="submission" date="2020-01" db="EMBL/GenBank/DDBJ databases">
        <authorList>
            <consortium name="DOE Joint Genome Institute"/>
            <person name="Haridas S."/>
            <person name="Albert R."/>
            <person name="Binder M."/>
            <person name="Bloem J."/>
            <person name="Labutti K."/>
            <person name="Salamov A."/>
            <person name="Andreopoulos B."/>
            <person name="Baker S.E."/>
            <person name="Barry K."/>
            <person name="Bills G."/>
            <person name="Bluhm B.H."/>
            <person name="Cannon C."/>
            <person name="Castanera R."/>
            <person name="Culley D.E."/>
            <person name="Daum C."/>
            <person name="Ezra D."/>
            <person name="Gonzalez J.B."/>
            <person name="Henrissat B."/>
            <person name="Kuo A."/>
            <person name="Liang C."/>
            <person name="Lipzen A."/>
            <person name="Lutzoni F."/>
            <person name="Magnuson J."/>
            <person name="Mondo S."/>
            <person name="Nolan M."/>
            <person name="Ohm R."/>
            <person name="Pangilinan J."/>
            <person name="Park H.-J."/>
            <person name="Ramirez L."/>
            <person name="Alfaro M."/>
            <person name="Sun H."/>
            <person name="Tritt A."/>
            <person name="Yoshinaga Y."/>
            <person name="Zwiers L.-H."/>
            <person name="Turgeon B.G."/>
            <person name="Goodwin S.B."/>
            <person name="Spatafora J.W."/>
            <person name="Crous P.W."/>
            <person name="Grigoriev I.V."/>
        </authorList>
    </citation>
    <scope>NUCLEOTIDE SEQUENCE</scope>
    <source>
        <strain evidence="2">IPT5</strain>
    </source>
</reference>
<feature type="chain" id="PRO_5025661851" description="Cell wall protein" evidence="1">
    <location>
        <begin position="16"/>
        <end position="160"/>
    </location>
</feature>
<dbReference type="AlphaFoldDB" id="A0A6A7AYI7"/>
<evidence type="ECO:0000256" key="1">
    <source>
        <dbReference type="SAM" id="SignalP"/>
    </source>
</evidence>
<keyword evidence="3" id="KW-1185">Reference proteome</keyword>
<dbReference type="Proteomes" id="UP000799423">
    <property type="component" value="Unassembled WGS sequence"/>
</dbReference>
<sequence length="160" mass="17184">MKLLIFTILVGTAFAAPTLSSRQNSTCDPEKVAQLVGGIQANLFVQKQELAGIKNLQKLEAKNGSTHFSKERQNVLVIQQLGIDIRAQNQQIATEINSPAIDGLNIVQGAQITEMRQVMGLTGDKANDQDVLGTLVKEVEDGTKQNEANLAAAQGQCNAQ</sequence>
<name>A0A6A7AYI7_9PLEO</name>
<organism evidence="2 3">
    <name type="scientific">Plenodomus tracheiphilus IPT5</name>
    <dbReference type="NCBI Taxonomy" id="1408161"/>
    <lineage>
        <taxon>Eukaryota</taxon>
        <taxon>Fungi</taxon>
        <taxon>Dikarya</taxon>
        <taxon>Ascomycota</taxon>
        <taxon>Pezizomycotina</taxon>
        <taxon>Dothideomycetes</taxon>
        <taxon>Pleosporomycetidae</taxon>
        <taxon>Pleosporales</taxon>
        <taxon>Pleosporineae</taxon>
        <taxon>Leptosphaeriaceae</taxon>
        <taxon>Plenodomus</taxon>
    </lineage>
</organism>
<protein>
    <recommendedName>
        <fullName evidence="4">Cell wall protein</fullName>
    </recommendedName>
</protein>
<accession>A0A6A7AYI7</accession>
<feature type="signal peptide" evidence="1">
    <location>
        <begin position="1"/>
        <end position="15"/>
    </location>
</feature>